<comment type="caution">
    <text evidence="2">The sequence shown here is derived from an EMBL/GenBank/DDBJ whole genome shotgun (WGS) entry which is preliminary data.</text>
</comment>
<keyword evidence="1" id="KW-1133">Transmembrane helix</keyword>
<keyword evidence="1" id="KW-0472">Membrane</keyword>
<organism evidence="2 3">
    <name type="scientific">Penaeus vannamei</name>
    <name type="common">Whiteleg shrimp</name>
    <name type="synonym">Litopenaeus vannamei</name>
    <dbReference type="NCBI Taxonomy" id="6689"/>
    <lineage>
        <taxon>Eukaryota</taxon>
        <taxon>Metazoa</taxon>
        <taxon>Ecdysozoa</taxon>
        <taxon>Arthropoda</taxon>
        <taxon>Crustacea</taxon>
        <taxon>Multicrustacea</taxon>
        <taxon>Malacostraca</taxon>
        <taxon>Eumalacostraca</taxon>
        <taxon>Eucarida</taxon>
        <taxon>Decapoda</taxon>
        <taxon>Dendrobranchiata</taxon>
        <taxon>Penaeoidea</taxon>
        <taxon>Penaeidae</taxon>
        <taxon>Penaeus</taxon>
    </lineage>
</organism>
<accession>A0A3R7P6Y8</accession>
<feature type="transmembrane region" description="Helical" evidence="1">
    <location>
        <begin position="407"/>
        <end position="430"/>
    </location>
</feature>
<evidence type="ECO:0000313" key="3">
    <source>
        <dbReference type="Proteomes" id="UP000283509"/>
    </source>
</evidence>
<sequence length="474" mass="52711">MTNCLRSCLSHLALTATLQLKKVRRPRKPVSFSVSFRRFSPVFCHRAAVLLPGARLPRLPSALVLPLLPGARAFLPGRSSAVPSWPLVRRPRLPRFLPGLPRLPSGRSSAAPSFLAARLPRLPSWPLVCRAFLPGRSLPRVFGRSLPTRPSFLAARLLRLPSWPLVCRAFFLPLVCRAFFLAARLPRFLLAARLHRLPPSSWPLVCRAFLPGRRLLCVVCLPSWPLVCRTFFLPSSAAPSFLASAAASFPLVCRAFLPGARLPFFWPLVCALPSWRSLPPSFLAARLRLSSWRSSAHLSFPGRSSAAPSSWRSSARFLRWPRLRAFLLALVFSSWPRLRFLPGASAAPSFLAVRACRSSAAPFFLAVVCPPSSWPLVCRAFLPGRCLLEDRLPFARRSPRQTLQRPIPLSLLPSLLFSFALPLFFIASGIRVTRRGPGARPSGTFSPNLRLAWHGRVKLTSTYPHLGFVNFLML</sequence>
<proteinExistence type="predicted"/>
<reference evidence="2 3" key="1">
    <citation type="submission" date="2018-04" db="EMBL/GenBank/DDBJ databases">
        <authorList>
            <person name="Zhang X."/>
            <person name="Yuan J."/>
            <person name="Li F."/>
            <person name="Xiang J."/>
        </authorList>
    </citation>
    <scope>NUCLEOTIDE SEQUENCE [LARGE SCALE GENOMIC DNA]</scope>
    <source>
        <tissue evidence="2">Muscle</tissue>
    </source>
</reference>
<name>A0A3R7P6Y8_PENVA</name>
<dbReference type="EMBL" id="QCYY01003560">
    <property type="protein sequence ID" value="ROT62707.1"/>
    <property type="molecule type" value="Genomic_DNA"/>
</dbReference>
<reference evidence="2 3" key="2">
    <citation type="submission" date="2019-01" db="EMBL/GenBank/DDBJ databases">
        <title>The decoding of complex shrimp genome reveals the adaptation for benthos swimmer, frequently molting mechanism and breeding impact on genome.</title>
        <authorList>
            <person name="Sun Y."/>
            <person name="Gao Y."/>
            <person name="Yu Y."/>
        </authorList>
    </citation>
    <scope>NUCLEOTIDE SEQUENCE [LARGE SCALE GENOMIC DNA]</scope>
    <source>
        <tissue evidence="2">Muscle</tissue>
    </source>
</reference>
<gene>
    <name evidence="2" type="ORF">C7M84_019422</name>
</gene>
<evidence type="ECO:0000313" key="2">
    <source>
        <dbReference type="EMBL" id="ROT62707.1"/>
    </source>
</evidence>
<evidence type="ECO:0000256" key="1">
    <source>
        <dbReference type="SAM" id="Phobius"/>
    </source>
</evidence>
<dbReference type="Proteomes" id="UP000283509">
    <property type="component" value="Unassembled WGS sequence"/>
</dbReference>
<keyword evidence="1" id="KW-0812">Transmembrane</keyword>
<protein>
    <submittedName>
        <fullName evidence="2">Uncharacterized protein</fullName>
    </submittedName>
</protein>
<dbReference type="AlphaFoldDB" id="A0A3R7P6Y8"/>
<keyword evidence="3" id="KW-1185">Reference proteome</keyword>